<evidence type="ECO:0000313" key="2">
    <source>
        <dbReference type="Proteomes" id="UP001460270"/>
    </source>
</evidence>
<dbReference type="EMBL" id="JBBPFD010000007">
    <property type="protein sequence ID" value="KAK7919256.1"/>
    <property type="molecule type" value="Genomic_DNA"/>
</dbReference>
<protein>
    <submittedName>
        <fullName evidence="1">Uncharacterized protein</fullName>
    </submittedName>
</protein>
<dbReference type="PANTHER" id="PTHR10132">
    <property type="entry name" value="ALPHA-/EPSILON-SARCOGLYCAN FAMILY MEMBER"/>
    <property type="match status" value="1"/>
</dbReference>
<organism evidence="1 2">
    <name type="scientific">Mugilogobius chulae</name>
    <name type="common">yellowstripe goby</name>
    <dbReference type="NCBI Taxonomy" id="88201"/>
    <lineage>
        <taxon>Eukaryota</taxon>
        <taxon>Metazoa</taxon>
        <taxon>Chordata</taxon>
        <taxon>Craniata</taxon>
        <taxon>Vertebrata</taxon>
        <taxon>Euteleostomi</taxon>
        <taxon>Actinopterygii</taxon>
        <taxon>Neopterygii</taxon>
        <taxon>Teleostei</taxon>
        <taxon>Neoteleostei</taxon>
        <taxon>Acanthomorphata</taxon>
        <taxon>Gobiaria</taxon>
        <taxon>Gobiiformes</taxon>
        <taxon>Gobioidei</taxon>
        <taxon>Gobiidae</taxon>
        <taxon>Gobionellinae</taxon>
        <taxon>Mugilogobius</taxon>
    </lineage>
</organism>
<accession>A0AAW0PJ50</accession>
<name>A0AAW0PJ50_9GOBI</name>
<sequence length="84" mass="9605">MFCRREGLSKRNAKTNQFQLYHHHTIHDNTDELRGMAADRSGPPPLSALPMFNYRTGERAAPHHSDSIPLILAQHEPHSDPQPR</sequence>
<proteinExistence type="predicted"/>
<dbReference type="GO" id="GO:0016012">
    <property type="term" value="C:sarcoglycan complex"/>
    <property type="evidence" value="ECO:0007669"/>
    <property type="project" value="InterPro"/>
</dbReference>
<evidence type="ECO:0000313" key="1">
    <source>
        <dbReference type="EMBL" id="KAK7919256.1"/>
    </source>
</evidence>
<dbReference type="AlphaFoldDB" id="A0AAW0PJ50"/>
<dbReference type="Proteomes" id="UP001460270">
    <property type="component" value="Unassembled WGS sequence"/>
</dbReference>
<comment type="caution">
    <text evidence="1">The sequence shown here is derived from an EMBL/GenBank/DDBJ whole genome shotgun (WGS) entry which is preliminary data.</text>
</comment>
<gene>
    <name evidence="1" type="ORF">WMY93_010540</name>
</gene>
<reference evidence="2" key="1">
    <citation type="submission" date="2024-04" db="EMBL/GenBank/DDBJ databases">
        <title>Salinicola lusitanus LLJ914,a marine bacterium isolated from the Okinawa Trough.</title>
        <authorList>
            <person name="Li J."/>
        </authorList>
    </citation>
    <scope>NUCLEOTIDE SEQUENCE [LARGE SCALE GENOMIC DNA]</scope>
</reference>
<dbReference type="InterPro" id="IPR008908">
    <property type="entry name" value="Sarcoglycan_alpha/epsilon"/>
</dbReference>
<dbReference type="PANTHER" id="PTHR10132:SF16">
    <property type="entry name" value="ALPHA-SARCOGLYCAN"/>
    <property type="match status" value="1"/>
</dbReference>
<keyword evidence="2" id="KW-1185">Reference proteome</keyword>